<proteinExistence type="inferred from homology"/>
<dbReference type="Proteomes" id="UP000324575">
    <property type="component" value="Unassembled WGS sequence"/>
</dbReference>
<dbReference type="GO" id="GO:0043171">
    <property type="term" value="P:peptide catabolic process"/>
    <property type="evidence" value="ECO:0007669"/>
    <property type="project" value="UniProtKB-UniRule"/>
</dbReference>
<accession>A0A5M8NYY6</accession>
<dbReference type="AlphaFoldDB" id="A0A5M8NYY6"/>
<dbReference type="InterPro" id="IPR009003">
    <property type="entry name" value="Peptidase_S1_PA"/>
</dbReference>
<evidence type="ECO:0000313" key="8">
    <source>
        <dbReference type="EMBL" id="KAA6301367.1"/>
    </source>
</evidence>
<dbReference type="Gene3D" id="2.40.10.10">
    <property type="entry name" value="Trypsin-like serine proteases"/>
    <property type="match status" value="1"/>
</dbReference>
<dbReference type="InterPro" id="IPR019500">
    <property type="entry name" value="Pep_S46"/>
</dbReference>
<evidence type="ECO:0000256" key="2">
    <source>
        <dbReference type="ARBA" id="ARBA00022438"/>
    </source>
</evidence>
<organism evidence="8 9">
    <name type="scientific">Candidatus Ordinivivax streblomastigis</name>
    <dbReference type="NCBI Taxonomy" id="2540710"/>
    <lineage>
        <taxon>Bacteria</taxon>
        <taxon>Pseudomonadati</taxon>
        <taxon>Bacteroidota</taxon>
        <taxon>Bacteroidia</taxon>
        <taxon>Bacteroidales</taxon>
        <taxon>Candidatus Ordinivivax</taxon>
    </lineage>
</organism>
<protein>
    <recommendedName>
        <fullName evidence="7">Dipeptidyl-peptidase</fullName>
        <ecNumber evidence="7">3.4.14.-</ecNumber>
    </recommendedName>
</protein>
<dbReference type="PANTHER" id="PTHR38469:SF1">
    <property type="entry name" value="PERIPLASMIC PEPTIDASE SUBFAMILY S1B"/>
    <property type="match status" value="1"/>
</dbReference>
<evidence type="ECO:0000256" key="1">
    <source>
        <dbReference type="ARBA" id="ARBA00010491"/>
    </source>
</evidence>
<evidence type="ECO:0000256" key="3">
    <source>
        <dbReference type="ARBA" id="ARBA00022670"/>
    </source>
</evidence>
<keyword evidence="6 7" id="KW-0720">Serine protease</keyword>
<dbReference type="SUPFAM" id="SSF50494">
    <property type="entry name" value="Trypsin-like serine proteases"/>
    <property type="match status" value="1"/>
</dbReference>
<dbReference type="EC" id="3.4.14.-" evidence="7"/>
<dbReference type="EMBL" id="SNRX01000020">
    <property type="protein sequence ID" value="KAA6301367.1"/>
    <property type="molecule type" value="Genomic_DNA"/>
</dbReference>
<dbReference type="GO" id="GO:0006508">
    <property type="term" value="P:proteolysis"/>
    <property type="evidence" value="ECO:0007669"/>
    <property type="project" value="UniProtKB-KW"/>
</dbReference>
<dbReference type="PANTHER" id="PTHR38469">
    <property type="entry name" value="PERIPLASMIC PEPTIDASE SUBFAMILY S1B"/>
    <property type="match status" value="1"/>
</dbReference>
<evidence type="ECO:0000256" key="6">
    <source>
        <dbReference type="ARBA" id="ARBA00022825"/>
    </source>
</evidence>
<dbReference type="Pfam" id="PF10459">
    <property type="entry name" value="Peptidase_S46"/>
    <property type="match status" value="1"/>
</dbReference>
<feature type="signal peptide" evidence="7">
    <location>
        <begin position="1"/>
        <end position="19"/>
    </location>
</feature>
<name>A0A5M8NYY6_9BACT</name>
<reference evidence="8 9" key="1">
    <citation type="submission" date="2019-03" db="EMBL/GenBank/DDBJ databases">
        <title>Single cell metagenomics reveals metabolic interactions within the superorganism composed of flagellate Streblomastix strix and complex community of Bacteroidetes bacteria on its surface.</title>
        <authorList>
            <person name="Treitli S.C."/>
            <person name="Kolisko M."/>
            <person name="Husnik F."/>
            <person name="Keeling P."/>
            <person name="Hampl V."/>
        </authorList>
    </citation>
    <scope>NUCLEOTIDE SEQUENCE [LARGE SCALE GENOMIC DNA]</scope>
    <source>
        <strain evidence="8">St1</strain>
    </source>
</reference>
<comment type="similarity">
    <text evidence="1 7">Belongs to the peptidase S46 family.</text>
</comment>
<sequence>MNHCLSFLCVILCCLPVWADEGMWMLQNLTPKDWNKMQSMGLTLSPEKLYNDSLPSLYNAVVHFNGGCTGITISNQGLIFTNHHCGYGAIQSQSSLEHDYLKDGFIAQTQAEEIPIPDMVVRYLEKSVSVTDIILDSIPENISAKEREALISQKIAQVEAQYRKTYENTFIVKVDAYYAGNEYYVNIYRQYSDIRMVFAPPSSVGKFGGETDNWMWPRHTGDFSVFRVYANTDNEPADYSENNVPYTPQYFAPISIKGYKEGSFAMVMGFPGSTNRYLSSWGIESRVKSSNEPRIEVRGVKQNIWKEAMLQSDAIRIKYAYKYAGSSNYWKNSIGMNRGLKRMHVLEKKQALEKQFADWVDQQPDNSTYTHALNLLSDGFTHSMETNKIRTYLSETFWAGTEIIDLASEVDRIHSQGVEYRETLFNDRILPFYKDYEPSLDKKVLAAMLQLVKNHIPAQQLPPEIAAIDKKYKGNFSKFAEELFKKSVFLSPDKLKNLLLNDKNFSKIEKDDAYKLYKSVRASYDALNNSTQADKDKIKQGNRLFIKGLREMNPTHHYPADANSTLRLTYGKVGGYQPYDGAWYDYFTTTNGISEKYDLTDPEFNVQAEIMHLFQQKEFGRYANEAGNMNLCYISNLDITGGNSGSPVFDGQGRLTGLAFDGNWESMSGDIAFEPEVQKCIAVDIRYVLFMIDKWGKCQRIMDEINIQ</sequence>
<comment type="caution">
    <text evidence="8">The sequence shown here is derived from an EMBL/GenBank/DDBJ whole genome shotgun (WGS) entry which is preliminary data.</text>
</comment>
<keyword evidence="5 7" id="KW-0378">Hydrolase</keyword>
<evidence type="ECO:0000256" key="7">
    <source>
        <dbReference type="RuleBase" id="RU366067"/>
    </source>
</evidence>
<evidence type="ECO:0000313" key="9">
    <source>
        <dbReference type="Proteomes" id="UP000324575"/>
    </source>
</evidence>
<gene>
    <name evidence="8" type="ORF">EZS26_002456</name>
</gene>
<keyword evidence="4 7" id="KW-0732">Signal</keyword>
<keyword evidence="2 7" id="KW-0031">Aminopeptidase</keyword>
<comment type="function">
    <text evidence="7">Catalyzes the removal of dipeptides from the N-terminus of oligopeptides.</text>
</comment>
<dbReference type="InterPro" id="IPR043504">
    <property type="entry name" value="Peptidase_S1_PA_chymotrypsin"/>
</dbReference>
<keyword evidence="3 7" id="KW-0645">Protease</keyword>
<evidence type="ECO:0000256" key="5">
    <source>
        <dbReference type="ARBA" id="ARBA00022801"/>
    </source>
</evidence>
<feature type="chain" id="PRO_5024479524" description="Dipeptidyl-peptidase" evidence="7">
    <location>
        <begin position="20"/>
        <end position="708"/>
    </location>
</feature>
<dbReference type="GO" id="GO:0070009">
    <property type="term" value="F:serine-type aminopeptidase activity"/>
    <property type="evidence" value="ECO:0007669"/>
    <property type="project" value="UniProtKB-UniRule"/>
</dbReference>
<evidence type="ECO:0000256" key="4">
    <source>
        <dbReference type="ARBA" id="ARBA00022729"/>
    </source>
</evidence>
<dbReference type="GO" id="GO:0008239">
    <property type="term" value="F:dipeptidyl-peptidase activity"/>
    <property type="evidence" value="ECO:0007669"/>
    <property type="project" value="UniProtKB-UniRule"/>
</dbReference>